<name>A0A6T6XQ67_9EUKA</name>
<gene>
    <name evidence="2" type="ORF">LAMO00422_LOCUS18958</name>
    <name evidence="3" type="ORF">LAMO00422_LOCUS18959</name>
</gene>
<evidence type="ECO:0000259" key="1">
    <source>
        <dbReference type="Pfam" id="PF01208"/>
    </source>
</evidence>
<dbReference type="GO" id="GO:0004853">
    <property type="term" value="F:uroporphyrinogen decarboxylase activity"/>
    <property type="evidence" value="ECO:0007669"/>
    <property type="project" value="InterPro"/>
</dbReference>
<proteinExistence type="predicted"/>
<dbReference type="PANTHER" id="PTHR21091:SF169">
    <property type="entry name" value="UROPORPHYRINOGEN DECARBOXYLASE"/>
    <property type="match status" value="1"/>
</dbReference>
<protein>
    <recommendedName>
        <fullName evidence="1">Uroporphyrinogen decarboxylase (URO-D) domain-containing protein</fullName>
    </recommendedName>
</protein>
<evidence type="ECO:0000313" key="3">
    <source>
        <dbReference type="EMBL" id="CAD8460001.1"/>
    </source>
</evidence>
<dbReference type="EMBL" id="HBEM01027810">
    <property type="protein sequence ID" value="CAD8460001.1"/>
    <property type="molecule type" value="Transcribed_RNA"/>
</dbReference>
<accession>A0A6T6XQ67</accession>
<dbReference type="GO" id="GO:0005829">
    <property type="term" value="C:cytosol"/>
    <property type="evidence" value="ECO:0007669"/>
    <property type="project" value="TreeGrafter"/>
</dbReference>
<feature type="domain" description="Uroporphyrinogen decarboxylase (URO-D)" evidence="1">
    <location>
        <begin position="4"/>
        <end position="134"/>
    </location>
</feature>
<dbReference type="SUPFAM" id="SSF51726">
    <property type="entry name" value="UROD/MetE-like"/>
    <property type="match status" value="1"/>
</dbReference>
<dbReference type="EMBL" id="HBEM01027809">
    <property type="protein sequence ID" value="CAD8460000.1"/>
    <property type="molecule type" value="Transcribed_RNA"/>
</dbReference>
<sequence>MLKIALPEMSRIAIELKKLYPNVPVMGFARGAGYANPTLQRAGYDVVTVDANIDRVEMRQALDESGWVTGRRATIQGNFDPNLLIDGDKEAIEEEAHNMVNDFGPRGLIGNLGGGLMGKEDPERVALFVQAVRNASMKAIKLGAGDKELTRTLGGPQ</sequence>
<dbReference type="PANTHER" id="PTHR21091">
    <property type="entry name" value="METHYLTETRAHYDROFOLATE:HOMOCYSTEINE METHYLTRANSFERASE RELATED"/>
    <property type="match status" value="1"/>
</dbReference>
<organism evidence="2">
    <name type="scientific">Amorphochlora amoebiformis</name>
    <dbReference type="NCBI Taxonomy" id="1561963"/>
    <lineage>
        <taxon>Eukaryota</taxon>
        <taxon>Sar</taxon>
        <taxon>Rhizaria</taxon>
        <taxon>Cercozoa</taxon>
        <taxon>Chlorarachniophyceae</taxon>
        <taxon>Amorphochlora</taxon>
    </lineage>
</organism>
<dbReference type="Gene3D" id="3.20.20.210">
    <property type="match status" value="1"/>
</dbReference>
<dbReference type="AlphaFoldDB" id="A0A6T6XQ67"/>
<dbReference type="InterPro" id="IPR038071">
    <property type="entry name" value="UROD/MetE-like_sf"/>
</dbReference>
<reference evidence="2" key="1">
    <citation type="submission" date="2021-01" db="EMBL/GenBank/DDBJ databases">
        <authorList>
            <person name="Corre E."/>
            <person name="Pelletier E."/>
            <person name="Niang G."/>
            <person name="Scheremetjew M."/>
            <person name="Finn R."/>
            <person name="Kale V."/>
            <person name="Holt S."/>
            <person name="Cochrane G."/>
            <person name="Meng A."/>
            <person name="Brown T."/>
            <person name="Cohen L."/>
        </authorList>
    </citation>
    <scope>NUCLEOTIDE SEQUENCE</scope>
    <source>
        <strain evidence="2">CCMP2058</strain>
    </source>
</reference>
<dbReference type="InterPro" id="IPR000257">
    <property type="entry name" value="Uroporphyrinogen_deCOase"/>
</dbReference>
<dbReference type="GO" id="GO:0006783">
    <property type="term" value="P:heme biosynthetic process"/>
    <property type="evidence" value="ECO:0007669"/>
    <property type="project" value="TreeGrafter"/>
</dbReference>
<evidence type="ECO:0000313" key="2">
    <source>
        <dbReference type="EMBL" id="CAD8460000.1"/>
    </source>
</evidence>
<dbReference type="Pfam" id="PF01208">
    <property type="entry name" value="URO-D"/>
    <property type="match status" value="1"/>
</dbReference>